<proteinExistence type="predicted"/>
<gene>
    <name evidence="2" type="ORF">IWX46DRAFT_200529</name>
</gene>
<reference evidence="2 3" key="1">
    <citation type="submission" date="2024-04" db="EMBL/GenBank/DDBJ databases">
        <title>Phyllosticta paracitricarpa is synonymous to the EU quarantine fungus P. citricarpa based on phylogenomic analyses.</title>
        <authorList>
            <consortium name="Lawrence Berkeley National Laboratory"/>
            <person name="Van Ingen-Buijs V.A."/>
            <person name="Van Westerhoven A.C."/>
            <person name="Haridas S."/>
            <person name="Skiadas P."/>
            <person name="Martin F."/>
            <person name="Groenewald J.Z."/>
            <person name="Crous P.W."/>
            <person name="Seidl M.F."/>
        </authorList>
    </citation>
    <scope>NUCLEOTIDE SEQUENCE [LARGE SCALE GENOMIC DNA]</scope>
    <source>
        <strain evidence="2 3">CBS 122670</strain>
    </source>
</reference>
<evidence type="ECO:0000256" key="1">
    <source>
        <dbReference type="SAM" id="Phobius"/>
    </source>
</evidence>
<accession>A0ABR1M020</accession>
<name>A0ABR1M020_9PEZI</name>
<keyword evidence="3" id="KW-1185">Reference proteome</keyword>
<comment type="caution">
    <text evidence="2">The sequence shown here is derived from an EMBL/GenBank/DDBJ whole genome shotgun (WGS) entry which is preliminary data.</text>
</comment>
<organism evidence="2 3">
    <name type="scientific">Phyllosticta citricarpa</name>
    <dbReference type="NCBI Taxonomy" id="55181"/>
    <lineage>
        <taxon>Eukaryota</taxon>
        <taxon>Fungi</taxon>
        <taxon>Dikarya</taxon>
        <taxon>Ascomycota</taxon>
        <taxon>Pezizomycotina</taxon>
        <taxon>Dothideomycetes</taxon>
        <taxon>Dothideomycetes incertae sedis</taxon>
        <taxon>Botryosphaeriales</taxon>
        <taxon>Phyllostictaceae</taxon>
        <taxon>Phyllosticta</taxon>
    </lineage>
</organism>
<sequence length="169" mass="18978">MMRRRIHCLHGQTRPDSQTARQPDRTLIDAAVDQLTTYLPTYLLPMQHELKTFAQAALATFFFFFFFFFFLAHLSLSLSLPLSLSFSLSRKLPPLPVCLSVRSSRSAQLVQIARCTVLCCTVRYGTVLYGTRHVLLLSAFYCTLPCCVVPASASASPIHPSHPVREPES</sequence>
<dbReference type="EMBL" id="JBBPDW010000027">
    <property type="protein sequence ID" value="KAK7540229.1"/>
    <property type="molecule type" value="Genomic_DNA"/>
</dbReference>
<evidence type="ECO:0000313" key="3">
    <source>
        <dbReference type="Proteomes" id="UP001365128"/>
    </source>
</evidence>
<keyword evidence="1" id="KW-0812">Transmembrane</keyword>
<feature type="transmembrane region" description="Helical" evidence="1">
    <location>
        <begin position="56"/>
        <end position="76"/>
    </location>
</feature>
<keyword evidence="1" id="KW-1133">Transmembrane helix</keyword>
<protein>
    <recommendedName>
        <fullName evidence="4">Transmembrane protein</fullName>
    </recommendedName>
</protein>
<evidence type="ECO:0008006" key="4">
    <source>
        <dbReference type="Google" id="ProtNLM"/>
    </source>
</evidence>
<dbReference type="Proteomes" id="UP001365128">
    <property type="component" value="Unassembled WGS sequence"/>
</dbReference>
<keyword evidence="1" id="KW-0472">Membrane</keyword>
<evidence type="ECO:0000313" key="2">
    <source>
        <dbReference type="EMBL" id="KAK7540229.1"/>
    </source>
</evidence>